<dbReference type="AlphaFoldDB" id="A0A0E9SU41"/>
<evidence type="ECO:0000313" key="1">
    <source>
        <dbReference type="EMBL" id="JAH44068.1"/>
    </source>
</evidence>
<reference evidence="1" key="1">
    <citation type="submission" date="2014-11" db="EMBL/GenBank/DDBJ databases">
        <authorList>
            <person name="Amaro Gonzalez C."/>
        </authorList>
    </citation>
    <scope>NUCLEOTIDE SEQUENCE</scope>
</reference>
<reference evidence="1" key="2">
    <citation type="journal article" date="2015" name="Fish Shellfish Immunol.">
        <title>Early steps in the European eel (Anguilla anguilla)-Vibrio vulnificus interaction in the gills: Role of the RtxA13 toxin.</title>
        <authorList>
            <person name="Callol A."/>
            <person name="Pajuelo D."/>
            <person name="Ebbesson L."/>
            <person name="Teles M."/>
            <person name="MacKenzie S."/>
            <person name="Amaro C."/>
        </authorList>
    </citation>
    <scope>NUCLEOTIDE SEQUENCE</scope>
</reference>
<dbReference type="EMBL" id="GBXM01064509">
    <property type="protein sequence ID" value="JAH44068.1"/>
    <property type="molecule type" value="Transcribed_RNA"/>
</dbReference>
<organism evidence="1">
    <name type="scientific">Anguilla anguilla</name>
    <name type="common">European freshwater eel</name>
    <name type="synonym">Muraena anguilla</name>
    <dbReference type="NCBI Taxonomy" id="7936"/>
    <lineage>
        <taxon>Eukaryota</taxon>
        <taxon>Metazoa</taxon>
        <taxon>Chordata</taxon>
        <taxon>Craniata</taxon>
        <taxon>Vertebrata</taxon>
        <taxon>Euteleostomi</taxon>
        <taxon>Actinopterygii</taxon>
        <taxon>Neopterygii</taxon>
        <taxon>Teleostei</taxon>
        <taxon>Anguilliformes</taxon>
        <taxon>Anguillidae</taxon>
        <taxon>Anguilla</taxon>
    </lineage>
</organism>
<proteinExistence type="predicted"/>
<accession>A0A0E9SU41</accession>
<sequence>MDLLEITGYWFICKAIPNIWVDLSHNSINQVRLIVA</sequence>
<protein>
    <submittedName>
        <fullName evidence="1">Uncharacterized protein</fullName>
    </submittedName>
</protein>
<name>A0A0E9SU41_ANGAN</name>